<dbReference type="Pfam" id="PF07885">
    <property type="entry name" value="Ion_trans_2"/>
    <property type="match status" value="1"/>
</dbReference>
<keyword evidence="1" id="KW-1133">Transmembrane helix</keyword>
<feature type="transmembrane region" description="Helical" evidence="1">
    <location>
        <begin position="76"/>
        <end position="95"/>
    </location>
</feature>
<accession>A0A510UQ02</accession>
<reference evidence="3 4" key="1">
    <citation type="submission" date="2019-07" db="EMBL/GenBank/DDBJ databases">
        <title>Whole genome shotgun sequence of Cellulomonas persica NBRC 101101.</title>
        <authorList>
            <person name="Hosoyama A."/>
            <person name="Uohara A."/>
            <person name="Ohji S."/>
            <person name="Ichikawa N."/>
        </authorList>
    </citation>
    <scope>NUCLEOTIDE SEQUENCE [LARGE SCALE GENOMIC DNA]</scope>
    <source>
        <strain evidence="3 4">NBRC 101101</strain>
    </source>
</reference>
<dbReference type="AlphaFoldDB" id="A0A510UQ02"/>
<evidence type="ECO:0000313" key="3">
    <source>
        <dbReference type="EMBL" id="GEK16734.1"/>
    </source>
</evidence>
<protein>
    <recommendedName>
        <fullName evidence="2">Potassium channel domain-containing protein</fullName>
    </recommendedName>
</protein>
<evidence type="ECO:0000256" key="1">
    <source>
        <dbReference type="SAM" id="Phobius"/>
    </source>
</evidence>
<dbReference type="Proteomes" id="UP000321386">
    <property type="component" value="Unassembled WGS sequence"/>
</dbReference>
<dbReference type="RefSeq" id="WP_246783681.1">
    <property type="nucleotide sequence ID" value="NZ_BJUA01000002.1"/>
</dbReference>
<dbReference type="EMBL" id="BJUA01000002">
    <property type="protein sequence ID" value="GEK16734.1"/>
    <property type="molecule type" value="Genomic_DNA"/>
</dbReference>
<feature type="transmembrane region" description="Helical" evidence="1">
    <location>
        <begin position="101"/>
        <end position="124"/>
    </location>
</feature>
<evidence type="ECO:0000313" key="4">
    <source>
        <dbReference type="Proteomes" id="UP000321386"/>
    </source>
</evidence>
<dbReference type="SUPFAM" id="SSF81324">
    <property type="entry name" value="Voltage-gated potassium channels"/>
    <property type="match status" value="1"/>
</dbReference>
<feature type="transmembrane region" description="Helical" evidence="1">
    <location>
        <begin position="21"/>
        <end position="40"/>
    </location>
</feature>
<evidence type="ECO:0000259" key="2">
    <source>
        <dbReference type="Pfam" id="PF07885"/>
    </source>
</evidence>
<keyword evidence="1" id="KW-0812">Transmembrane</keyword>
<dbReference type="Gene3D" id="1.10.287.70">
    <property type="match status" value="1"/>
</dbReference>
<feature type="transmembrane region" description="Helical" evidence="1">
    <location>
        <begin position="46"/>
        <end position="64"/>
    </location>
</feature>
<dbReference type="InterPro" id="IPR013099">
    <property type="entry name" value="K_chnl_dom"/>
</dbReference>
<sequence length="241" mass="25348">MSDAAGTADEARQGPRGRREVGPDLYGLVLVLLSVSYVLFAVSSGTWAQVAVAVLLLGSLVLAVRTSVPSPRMRTLVRTVVGVGLVATVVALVLLPERDAVAVVDATLAAVVCFTLVVVLARVLEQRAVTLRSIAAALSGYLLLGIMFTHVFGVVAWLDPPFFADGAPSDGRSLQYFSFTTLTTLGYGDLTAATYAGRGLATFEALLAQIYLVTIVARLVAAWRGPSSPSPRGDEREERGA</sequence>
<organism evidence="3 4">
    <name type="scientific">Cellulomonas persica</name>
    <dbReference type="NCBI Taxonomy" id="76861"/>
    <lineage>
        <taxon>Bacteria</taxon>
        <taxon>Bacillati</taxon>
        <taxon>Actinomycetota</taxon>
        <taxon>Actinomycetes</taxon>
        <taxon>Micrococcales</taxon>
        <taxon>Cellulomonadaceae</taxon>
        <taxon>Cellulomonas</taxon>
    </lineage>
</organism>
<proteinExistence type="predicted"/>
<feature type="transmembrane region" description="Helical" evidence="1">
    <location>
        <begin position="205"/>
        <end position="223"/>
    </location>
</feature>
<comment type="caution">
    <text evidence="3">The sequence shown here is derived from an EMBL/GenBank/DDBJ whole genome shotgun (WGS) entry which is preliminary data.</text>
</comment>
<name>A0A510UQ02_9CELL</name>
<keyword evidence="4" id="KW-1185">Reference proteome</keyword>
<gene>
    <name evidence="3" type="ORF">CPE01_04670</name>
</gene>
<keyword evidence="1" id="KW-0472">Membrane</keyword>
<feature type="transmembrane region" description="Helical" evidence="1">
    <location>
        <begin position="136"/>
        <end position="158"/>
    </location>
</feature>
<feature type="domain" description="Potassium channel" evidence="2">
    <location>
        <begin position="174"/>
        <end position="220"/>
    </location>
</feature>